<dbReference type="PANTHER" id="PTHR10039">
    <property type="entry name" value="AMELOGENIN"/>
    <property type="match status" value="1"/>
</dbReference>
<dbReference type="OrthoDB" id="443402at2759"/>
<comment type="caution">
    <text evidence="5">The sequence shown here is derived from an EMBL/GenBank/DDBJ whole genome shotgun (WGS) entry which is preliminary data.</text>
</comment>
<accession>A0A8H5TLX8</accession>
<dbReference type="Pfam" id="PF25053">
    <property type="entry name" value="DUF7791"/>
    <property type="match status" value="1"/>
</dbReference>
<reference evidence="5 6" key="1">
    <citation type="submission" date="2020-05" db="EMBL/GenBank/DDBJ databases">
        <title>Identification and distribution of gene clusters putatively required for synthesis of sphingolipid metabolism inhibitors in phylogenetically diverse species of the filamentous fungus Fusarium.</title>
        <authorList>
            <person name="Kim H.-S."/>
            <person name="Busman M."/>
            <person name="Brown D.W."/>
            <person name="Divon H."/>
            <person name="Uhlig S."/>
            <person name="Proctor R.H."/>
        </authorList>
    </citation>
    <scope>NUCLEOTIDE SEQUENCE [LARGE SCALE GENOMIC DNA]</scope>
    <source>
        <strain evidence="5 6">NRRL 20693</strain>
    </source>
</reference>
<name>A0A8H5TLX8_FUSHE</name>
<organism evidence="5 6">
    <name type="scientific">Fusarium heterosporum</name>
    <dbReference type="NCBI Taxonomy" id="42747"/>
    <lineage>
        <taxon>Eukaryota</taxon>
        <taxon>Fungi</taxon>
        <taxon>Dikarya</taxon>
        <taxon>Ascomycota</taxon>
        <taxon>Pezizomycotina</taxon>
        <taxon>Sordariomycetes</taxon>
        <taxon>Hypocreomycetidae</taxon>
        <taxon>Hypocreales</taxon>
        <taxon>Nectriaceae</taxon>
        <taxon>Fusarium</taxon>
        <taxon>Fusarium heterosporum species complex</taxon>
    </lineage>
</organism>
<dbReference type="Pfam" id="PF24883">
    <property type="entry name" value="NPHP3_N"/>
    <property type="match status" value="1"/>
</dbReference>
<feature type="domain" description="Nephrocystin 3-like N-terminal" evidence="3">
    <location>
        <begin position="303"/>
        <end position="468"/>
    </location>
</feature>
<feature type="domain" description="DUF7791" evidence="4">
    <location>
        <begin position="579"/>
        <end position="747"/>
    </location>
</feature>
<dbReference type="EMBL" id="JAAGWQ010000061">
    <property type="protein sequence ID" value="KAF5672276.1"/>
    <property type="molecule type" value="Genomic_DNA"/>
</dbReference>
<evidence type="ECO:0000259" key="4">
    <source>
        <dbReference type="Pfam" id="PF25053"/>
    </source>
</evidence>
<keyword evidence="6" id="KW-1185">Reference proteome</keyword>
<feature type="region of interest" description="Disordered" evidence="2">
    <location>
        <begin position="65"/>
        <end position="93"/>
    </location>
</feature>
<evidence type="ECO:0000313" key="5">
    <source>
        <dbReference type="EMBL" id="KAF5672276.1"/>
    </source>
</evidence>
<gene>
    <name evidence="5" type="ORF">FHETE_3774</name>
</gene>
<dbReference type="Gene3D" id="3.40.50.300">
    <property type="entry name" value="P-loop containing nucleotide triphosphate hydrolases"/>
    <property type="match status" value="1"/>
</dbReference>
<evidence type="ECO:0000259" key="3">
    <source>
        <dbReference type="Pfam" id="PF24883"/>
    </source>
</evidence>
<feature type="compositionally biased region" description="Basic and acidic residues" evidence="2">
    <location>
        <begin position="670"/>
        <end position="685"/>
    </location>
</feature>
<evidence type="ECO:0000256" key="1">
    <source>
        <dbReference type="ARBA" id="ARBA00022737"/>
    </source>
</evidence>
<keyword evidence="1" id="KW-0677">Repeat</keyword>
<dbReference type="InterPro" id="IPR056884">
    <property type="entry name" value="NPHP3-like_N"/>
</dbReference>
<protein>
    <submittedName>
        <fullName evidence="5">P-loop containing protein</fullName>
    </submittedName>
</protein>
<sequence>MDPLTALSISTAVVQFLDFGSKILSKSFEIYNSGTGAQLETQHIAAIATNMLELVNQLEQKEAEIKQQTSAPWTPEEARRRRHMSSQTKQEEAVRDQRRKELLSIVTGCKNSAIDLLNTVERLKIQGTITKWKVFRQALYTVWKEEQVEAMVVRLGRYREQLNTVLLTSIKEKLEMTEAVYASIFEQREDIQSTEARTQAILSAINNQFSNMEHWKADIILAICNSQFQSQSRMSTSGQVQLLSSTLSKSAKSQRARVYEQRLIQRLAFNEMSERKSRISQAHQKTFEWAYAPPDANQPRWSSFVDFLEGDTKLYWITGKPGSGKSTLMRYLYDNPRTLQHISRWSGGSPVIMAGFFFWNSGTAMQMSNLGLLQTLLYECLCQRPRLVPKVFKARWERCELFGDDPRPWDWEELLEAFLTFCNLQSLSGNMFLFFDGMDEYGGRHQDLVSLIQQLERLPKIKICASSRPWLVFEDAFKVGASLMLQDLTFSDILRFVNDKLASNDRFAQLRNREAQFASTLEIDIANKSHGVFLWVHLVVESLLDGLRNSDRVSDLKKRLETIPPDLDGFYNSILNGSDNFYFEHAAQLIRILRKAEGSINLMDFAFADEEDPGMALDAAVHALSHEERVYRCEAIRRRINSRTKGLLDIPLLEVPAAGQPQLQVTPTTDSKEGQRPSRRGERGALDPYQDYSTIELTWLKVEYLHRTVKDFLDKPDIWSRLVSGSPPPFDPSLALARSCILRLKDYSPDQISGVEYNMWSVAQRCNSYLKDARISTADDHIPLLRELQNLAQVLEIVPRPENALEPGHPVRIVQHHESGHSTINAMDPKLLRTTVAGGTLTEFLSLDEQAQLYIFIRRQVEQGALQPQDQQGRPFLSYALLNFEPFSILRLRLLHLLLYSGADPNQAYHSQGATVNSYKSDYTPWRDLIAQIEFEGDRQSQNHYMHVEEWVAIADLFMQYKVSLAGVPFIDGSFFERVLLNWDSTQGRRMDERLKQCGYDVPVSSKKRIKARVSRFLAKHHTKPSS</sequence>
<dbReference type="AlphaFoldDB" id="A0A8H5TLX8"/>
<proteinExistence type="predicted"/>
<dbReference type="SUPFAM" id="SSF52540">
    <property type="entry name" value="P-loop containing nucleoside triphosphate hydrolases"/>
    <property type="match status" value="1"/>
</dbReference>
<dbReference type="InterPro" id="IPR056693">
    <property type="entry name" value="DUF7791"/>
</dbReference>
<evidence type="ECO:0000313" key="6">
    <source>
        <dbReference type="Proteomes" id="UP000567885"/>
    </source>
</evidence>
<evidence type="ECO:0000256" key="2">
    <source>
        <dbReference type="SAM" id="MobiDB-lite"/>
    </source>
</evidence>
<dbReference type="Proteomes" id="UP000567885">
    <property type="component" value="Unassembled WGS sequence"/>
</dbReference>
<dbReference type="PANTHER" id="PTHR10039:SF5">
    <property type="entry name" value="NACHT DOMAIN-CONTAINING PROTEIN"/>
    <property type="match status" value="1"/>
</dbReference>
<feature type="region of interest" description="Disordered" evidence="2">
    <location>
        <begin position="659"/>
        <end position="686"/>
    </location>
</feature>
<dbReference type="InterPro" id="IPR027417">
    <property type="entry name" value="P-loop_NTPase"/>
</dbReference>